<sequence>MTIHIKLKSKGIIARLKELLIYLFQYGDAEKSSFRERRTISPKTIEAPYGGSPGLIIMELALEETTKETTPNNM</sequence>
<evidence type="ECO:0000313" key="1">
    <source>
        <dbReference type="EMBL" id="AKB76285.1"/>
    </source>
</evidence>
<name>A0A0E3WS49_9EURY</name>
<dbReference type="PATRIC" id="fig|1434111.4.peg.3993"/>
<dbReference type="HOGENOM" id="CLU_2748202_0_0_2"/>
<reference evidence="1 2" key="1">
    <citation type="submission" date="2014-07" db="EMBL/GenBank/DDBJ databases">
        <title>Methanogenic archaea and the global carbon cycle.</title>
        <authorList>
            <person name="Henriksen J.R."/>
            <person name="Luke J."/>
            <person name="Reinhart S."/>
            <person name="Benedict M.N."/>
            <person name="Youngblut N.D."/>
            <person name="Metcalf M.E."/>
            <person name="Whitaker R.J."/>
            <person name="Metcalf W.W."/>
        </authorList>
    </citation>
    <scope>NUCLEOTIDE SEQUENCE [LARGE SCALE GENOMIC DNA]</scope>
    <source>
        <strain evidence="1 2">Z-7289</strain>
    </source>
</reference>
<dbReference type="RefSeq" id="WP_048128439.1">
    <property type="nucleotide sequence ID" value="NZ_CP009515.1"/>
</dbReference>
<gene>
    <name evidence="1" type="ORF">MSLAZ_3024</name>
</gene>
<dbReference type="AlphaFoldDB" id="A0A0E3WS49"/>
<organism evidence="1 2">
    <name type="scientific">Methanosarcina lacustris Z-7289</name>
    <dbReference type="NCBI Taxonomy" id="1434111"/>
    <lineage>
        <taxon>Archaea</taxon>
        <taxon>Methanobacteriati</taxon>
        <taxon>Methanobacteriota</taxon>
        <taxon>Stenosarchaea group</taxon>
        <taxon>Methanomicrobia</taxon>
        <taxon>Methanosarcinales</taxon>
        <taxon>Methanosarcinaceae</taxon>
        <taxon>Methanosarcina</taxon>
    </lineage>
</organism>
<dbReference type="EMBL" id="CP009515">
    <property type="protein sequence ID" value="AKB76285.1"/>
    <property type="molecule type" value="Genomic_DNA"/>
</dbReference>
<evidence type="ECO:0000313" key="2">
    <source>
        <dbReference type="Proteomes" id="UP000033072"/>
    </source>
</evidence>
<dbReference type="KEGG" id="mls:MSLAZ_3024"/>
<dbReference type="Proteomes" id="UP000033072">
    <property type="component" value="Chromosome"/>
</dbReference>
<accession>A0A0E3WS49</accession>
<dbReference type="OrthoDB" id="131305at2157"/>
<dbReference type="GeneID" id="43316918"/>
<proteinExistence type="predicted"/>
<protein>
    <submittedName>
        <fullName evidence="1">Uncharacterized protein</fullName>
    </submittedName>
</protein>
<keyword evidence="2" id="KW-1185">Reference proteome</keyword>